<name>A0ABV2KPC7_9HYPH</name>
<dbReference type="EMBL" id="JBEPMN010000007">
    <property type="protein sequence ID" value="MET3661863.1"/>
    <property type="molecule type" value="Genomic_DNA"/>
</dbReference>
<evidence type="ECO:0000256" key="1">
    <source>
        <dbReference type="ARBA" id="ARBA00023015"/>
    </source>
</evidence>
<protein>
    <submittedName>
        <fullName evidence="7">AcrR family transcriptional regulator</fullName>
    </submittedName>
</protein>
<dbReference type="PRINTS" id="PR00455">
    <property type="entry name" value="HTHTETR"/>
</dbReference>
<dbReference type="InterPro" id="IPR050109">
    <property type="entry name" value="HTH-type_TetR-like_transc_reg"/>
</dbReference>
<dbReference type="PANTHER" id="PTHR30055">
    <property type="entry name" value="HTH-TYPE TRANSCRIPTIONAL REGULATOR RUTR"/>
    <property type="match status" value="1"/>
</dbReference>
<dbReference type="Pfam" id="PF00440">
    <property type="entry name" value="TetR_N"/>
    <property type="match status" value="1"/>
</dbReference>
<dbReference type="Proteomes" id="UP001549143">
    <property type="component" value="Unassembled WGS sequence"/>
</dbReference>
<evidence type="ECO:0000256" key="3">
    <source>
        <dbReference type="ARBA" id="ARBA00023163"/>
    </source>
</evidence>
<gene>
    <name evidence="7" type="ORF">ABID44_002194</name>
</gene>
<feature type="DNA-binding region" description="H-T-H motif" evidence="4">
    <location>
        <begin position="46"/>
        <end position="65"/>
    </location>
</feature>
<feature type="region of interest" description="Disordered" evidence="5">
    <location>
        <begin position="1"/>
        <end position="22"/>
    </location>
</feature>
<dbReference type="InterPro" id="IPR009057">
    <property type="entry name" value="Homeodomain-like_sf"/>
</dbReference>
<evidence type="ECO:0000256" key="5">
    <source>
        <dbReference type="SAM" id="MobiDB-lite"/>
    </source>
</evidence>
<evidence type="ECO:0000313" key="8">
    <source>
        <dbReference type="Proteomes" id="UP001549143"/>
    </source>
</evidence>
<dbReference type="InterPro" id="IPR025996">
    <property type="entry name" value="MT1864/Rv1816-like_C"/>
</dbReference>
<dbReference type="PANTHER" id="PTHR30055:SF212">
    <property type="entry name" value="TETR-FAMILY FAMILY TRANSCRIPTIONAL REGULATOR"/>
    <property type="match status" value="1"/>
</dbReference>
<feature type="domain" description="HTH tetR-type" evidence="6">
    <location>
        <begin position="23"/>
        <end position="83"/>
    </location>
</feature>
<dbReference type="SUPFAM" id="SSF48498">
    <property type="entry name" value="Tetracyclin repressor-like, C-terminal domain"/>
    <property type="match status" value="1"/>
</dbReference>
<dbReference type="Gene3D" id="1.10.357.10">
    <property type="entry name" value="Tetracycline Repressor, domain 2"/>
    <property type="match status" value="1"/>
</dbReference>
<dbReference type="InterPro" id="IPR001647">
    <property type="entry name" value="HTH_TetR"/>
</dbReference>
<dbReference type="RefSeq" id="WP_354151737.1">
    <property type="nucleotide sequence ID" value="NZ_JBEPMN010000007.1"/>
</dbReference>
<sequence length="229" mass="25568">MEDARKPKTVSPTVQERRERHRETLRSDLIEAARRLVQEEGYDGLTIRKLAKQVGYAPMSVYSYFADKQDILLALAQDRFEILARRIEDNASDDPIEALRAVMTEYAAFGLGNPNEYRIVFMTEKTRPPEGVTFEELDANNPAMLALLSRVEACIAAGKLKGDPFAIATMLWSIGHGAISLLITFPFHDFGDPDAYVKRMCDFALGALEGQDVQPLSDNPGISCRLTRA</sequence>
<reference evidence="7 8" key="1">
    <citation type="submission" date="2024-06" db="EMBL/GenBank/DDBJ databases">
        <title>Genomic Encyclopedia of Type Strains, Phase IV (KMG-IV): sequencing the most valuable type-strain genomes for metagenomic binning, comparative biology and taxonomic classification.</title>
        <authorList>
            <person name="Goeker M."/>
        </authorList>
    </citation>
    <scope>NUCLEOTIDE SEQUENCE [LARGE SCALE GENOMIC DNA]</scope>
    <source>
        <strain evidence="7 8">DSM 19730</strain>
    </source>
</reference>
<evidence type="ECO:0000259" key="6">
    <source>
        <dbReference type="PROSITE" id="PS50977"/>
    </source>
</evidence>
<comment type="caution">
    <text evidence="7">The sequence shown here is derived from an EMBL/GenBank/DDBJ whole genome shotgun (WGS) entry which is preliminary data.</text>
</comment>
<evidence type="ECO:0000256" key="4">
    <source>
        <dbReference type="PROSITE-ProRule" id="PRU00335"/>
    </source>
</evidence>
<proteinExistence type="predicted"/>
<keyword evidence="3" id="KW-0804">Transcription</keyword>
<evidence type="ECO:0000313" key="7">
    <source>
        <dbReference type="EMBL" id="MET3661863.1"/>
    </source>
</evidence>
<accession>A0ABV2KPC7</accession>
<dbReference type="InterPro" id="IPR036271">
    <property type="entry name" value="Tet_transcr_reg_TetR-rel_C_sf"/>
</dbReference>
<dbReference type="Pfam" id="PF13305">
    <property type="entry name" value="TetR_C_33"/>
    <property type="match status" value="1"/>
</dbReference>
<evidence type="ECO:0000256" key="2">
    <source>
        <dbReference type="ARBA" id="ARBA00023125"/>
    </source>
</evidence>
<organism evidence="7 8">
    <name type="scientific">Aquamicrobium ahrensii</name>
    <dbReference type="NCBI Taxonomy" id="469551"/>
    <lineage>
        <taxon>Bacteria</taxon>
        <taxon>Pseudomonadati</taxon>
        <taxon>Pseudomonadota</taxon>
        <taxon>Alphaproteobacteria</taxon>
        <taxon>Hyphomicrobiales</taxon>
        <taxon>Phyllobacteriaceae</taxon>
        <taxon>Aquamicrobium</taxon>
    </lineage>
</organism>
<dbReference type="PROSITE" id="PS50977">
    <property type="entry name" value="HTH_TETR_2"/>
    <property type="match status" value="1"/>
</dbReference>
<keyword evidence="2 4" id="KW-0238">DNA-binding</keyword>
<keyword evidence="8" id="KW-1185">Reference proteome</keyword>
<dbReference type="SUPFAM" id="SSF46689">
    <property type="entry name" value="Homeodomain-like"/>
    <property type="match status" value="1"/>
</dbReference>
<keyword evidence="1" id="KW-0805">Transcription regulation</keyword>